<comment type="caution">
    <text evidence="1">The sequence shown here is derived from an EMBL/GenBank/DDBJ whole genome shotgun (WGS) entry which is preliminary data.</text>
</comment>
<proteinExistence type="predicted"/>
<evidence type="ECO:0000313" key="2">
    <source>
        <dbReference type="Proteomes" id="UP001597211"/>
    </source>
</evidence>
<sequence length="267" mass="30146">MSIDYQLLEQQLGIVTHKRTDALFTMPAAKLLDRGQLVAFLELYQEKIKGLDLQVSATYFATSWRVVCAALQYMVSATPGRLHFALGNLTIQLVMVNGFPWVYFVLNDKSEQPWSGGDHSASRVNELSRFYGEVLRPVMESVAAVSGLPVAQLWGQLPLGVQFYVNAVAERLDDEASRYRLMKDYELVKQMPGEAFGLRRNPYQIKEILLDDPYRPGEKSPMKPTCCLAYRTDSGHGYCYGCPKLSKSEREAKYAEIREQLTAAQAQ</sequence>
<dbReference type="Proteomes" id="UP001597211">
    <property type="component" value="Unassembled WGS sequence"/>
</dbReference>
<protein>
    <recommendedName>
        <fullName evidence="3">Ferric siderophore reductase C-terminal domain-containing protein</fullName>
    </recommendedName>
</protein>
<evidence type="ECO:0008006" key="3">
    <source>
        <dbReference type="Google" id="ProtNLM"/>
    </source>
</evidence>
<evidence type="ECO:0000313" key="1">
    <source>
        <dbReference type="EMBL" id="MFD1182276.1"/>
    </source>
</evidence>
<name>A0ABW3SE79_9BACL</name>
<dbReference type="RefSeq" id="WP_240269463.1">
    <property type="nucleotide sequence ID" value="NZ_JAKSXN010000026.1"/>
</dbReference>
<dbReference type="EMBL" id="JBHTKZ010000023">
    <property type="protein sequence ID" value="MFD1182276.1"/>
    <property type="molecule type" value="Genomic_DNA"/>
</dbReference>
<keyword evidence="2" id="KW-1185">Reference proteome</keyword>
<gene>
    <name evidence="1" type="ORF">ACFQ2Z_12985</name>
</gene>
<accession>A0ABW3SE79</accession>
<reference evidence="2" key="1">
    <citation type="journal article" date="2019" name="Int. J. Syst. Evol. Microbiol.">
        <title>The Global Catalogue of Microorganisms (GCM) 10K type strain sequencing project: providing services to taxonomists for standard genome sequencing and annotation.</title>
        <authorList>
            <consortium name="The Broad Institute Genomics Platform"/>
            <consortium name="The Broad Institute Genome Sequencing Center for Infectious Disease"/>
            <person name="Wu L."/>
            <person name="Ma J."/>
        </authorList>
    </citation>
    <scope>NUCLEOTIDE SEQUENCE [LARGE SCALE GENOMIC DNA]</scope>
    <source>
        <strain evidence="2">CCUG 48216</strain>
    </source>
</reference>
<organism evidence="1 2">
    <name type="scientific">Paenibacillus timonensis</name>
    <dbReference type="NCBI Taxonomy" id="225915"/>
    <lineage>
        <taxon>Bacteria</taxon>
        <taxon>Bacillati</taxon>
        <taxon>Bacillota</taxon>
        <taxon>Bacilli</taxon>
        <taxon>Bacillales</taxon>
        <taxon>Paenibacillaceae</taxon>
        <taxon>Paenibacillus</taxon>
    </lineage>
</organism>